<dbReference type="PANTHER" id="PTHR16318:SF0">
    <property type="entry name" value="GAMMA-SECRETASE SUBUNIT PEN-2"/>
    <property type="match status" value="1"/>
</dbReference>
<evidence type="ECO:0000256" key="7">
    <source>
        <dbReference type="SAM" id="MobiDB-lite"/>
    </source>
</evidence>
<dbReference type="EMBL" id="LR743592">
    <property type="protein sequence ID" value="CAA2620622.1"/>
    <property type="molecule type" value="Genomic_DNA"/>
</dbReference>
<evidence type="ECO:0000256" key="8">
    <source>
        <dbReference type="SAM" id="Phobius"/>
    </source>
</evidence>
<evidence type="ECO:0000256" key="4">
    <source>
        <dbReference type="ARBA" id="ARBA00022976"/>
    </source>
</evidence>
<gene>
    <name evidence="9" type="ORF">SI7747_05006791</name>
</gene>
<evidence type="ECO:0000313" key="10">
    <source>
        <dbReference type="Proteomes" id="UP001189122"/>
    </source>
</evidence>
<protein>
    <submittedName>
        <fullName evidence="9">Uncharacterized protein</fullName>
    </submittedName>
</protein>
<organism evidence="9">
    <name type="scientific">Spirodela intermedia</name>
    <name type="common">Intermediate duckweed</name>
    <dbReference type="NCBI Taxonomy" id="51605"/>
    <lineage>
        <taxon>Eukaryota</taxon>
        <taxon>Viridiplantae</taxon>
        <taxon>Streptophyta</taxon>
        <taxon>Embryophyta</taxon>
        <taxon>Tracheophyta</taxon>
        <taxon>Spermatophyta</taxon>
        <taxon>Magnoliopsida</taxon>
        <taxon>Liliopsida</taxon>
        <taxon>Araceae</taxon>
        <taxon>Lemnoideae</taxon>
        <taxon>Spirodela</taxon>
    </lineage>
</organism>
<dbReference type="Pfam" id="PF10251">
    <property type="entry name" value="PEN-2"/>
    <property type="match status" value="1"/>
</dbReference>
<feature type="region of interest" description="Disordered" evidence="7">
    <location>
        <begin position="47"/>
        <end position="69"/>
    </location>
</feature>
<comment type="similarity">
    <text evidence="2">Belongs to the PEN-2 family.</text>
</comment>
<dbReference type="GO" id="GO:0007219">
    <property type="term" value="P:Notch signaling pathway"/>
    <property type="evidence" value="ECO:0007669"/>
    <property type="project" value="UniProtKB-KW"/>
</dbReference>
<feature type="transmembrane region" description="Helical" evidence="8">
    <location>
        <begin position="147"/>
        <end position="171"/>
    </location>
</feature>
<evidence type="ECO:0000256" key="6">
    <source>
        <dbReference type="ARBA" id="ARBA00023136"/>
    </source>
</evidence>
<accession>A0A7I8IRK1</accession>
<evidence type="ECO:0000256" key="3">
    <source>
        <dbReference type="ARBA" id="ARBA00022692"/>
    </source>
</evidence>
<evidence type="ECO:0000256" key="1">
    <source>
        <dbReference type="ARBA" id="ARBA00004141"/>
    </source>
</evidence>
<evidence type="ECO:0000313" key="9">
    <source>
        <dbReference type="EMBL" id="CAA2620622.1"/>
    </source>
</evidence>
<evidence type="ECO:0000256" key="5">
    <source>
        <dbReference type="ARBA" id="ARBA00022989"/>
    </source>
</evidence>
<dbReference type="InterPro" id="IPR019379">
    <property type="entry name" value="Gamma_Secretase_Asp_P_PEN2"/>
</dbReference>
<reference evidence="9 10" key="1">
    <citation type="submission" date="2019-12" db="EMBL/GenBank/DDBJ databases">
        <authorList>
            <person name="Scholz U."/>
            <person name="Mascher M."/>
            <person name="Fiebig A."/>
        </authorList>
    </citation>
    <scope>NUCLEOTIDE SEQUENCE</scope>
</reference>
<proteinExistence type="inferred from homology"/>
<sequence>MYINGLSYRRAEWSGSLSGRQGGTVCRRKSDFLLPFAWSGVCERKDGPRNGEERGGRGELPAGGSDGGAVRRDASAAIPHVWPTVDGPLGAETEEKALGYARSFFFWGFFCLPWLWAVNCFYFWPVLLGRHTPLASSSYPFPRLRPYVVRSAIGFSVFTVLLASWALTFAVGGERLFGPVWGKPGDVQRCRQNRADGLELEGTIKVEALFGSRHSSWT</sequence>
<comment type="subcellular location">
    <subcellularLocation>
        <location evidence="1">Membrane</location>
        <topology evidence="1">Multi-pass membrane protein</topology>
    </subcellularLocation>
</comment>
<dbReference type="GO" id="GO:0070765">
    <property type="term" value="C:gamma-secretase complex"/>
    <property type="evidence" value="ECO:0007669"/>
    <property type="project" value="TreeGrafter"/>
</dbReference>
<keyword evidence="10" id="KW-1185">Reference proteome</keyword>
<keyword evidence="5 8" id="KW-1133">Transmembrane helix</keyword>
<dbReference type="AlphaFoldDB" id="A0A7I8IRK1"/>
<keyword evidence="4" id="KW-0914">Notch signaling pathway</keyword>
<feature type="transmembrane region" description="Helical" evidence="8">
    <location>
        <begin position="104"/>
        <end position="127"/>
    </location>
</feature>
<dbReference type="Proteomes" id="UP001189122">
    <property type="component" value="Unassembled WGS sequence"/>
</dbReference>
<keyword evidence="6 8" id="KW-0472">Membrane</keyword>
<keyword evidence="3 8" id="KW-0812">Transmembrane</keyword>
<dbReference type="EMBL" id="CACRZD030000005">
    <property type="protein sequence ID" value="CAA6660372.1"/>
    <property type="molecule type" value="Genomic_DNA"/>
</dbReference>
<evidence type="ECO:0000256" key="2">
    <source>
        <dbReference type="ARBA" id="ARBA00009607"/>
    </source>
</evidence>
<dbReference type="PANTHER" id="PTHR16318">
    <property type="entry name" value="GAMMA-SECRETASE SUBUNIT PEN-2"/>
    <property type="match status" value="1"/>
</dbReference>
<feature type="compositionally biased region" description="Basic and acidic residues" evidence="7">
    <location>
        <begin position="47"/>
        <end position="57"/>
    </location>
</feature>
<name>A0A7I8IRK1_SPIIN</name>